<feature type="region of interest" description="Disordered" evidence="1">
    <location>
        <begin position="82"/>
        <end position="102"/>
    </location>
</feature>
<protein>
    <submittedName>
        <fullName evidence="2">Uncharacterized protein</fullName>
    </submittedName>
</protein>
<evidence type="ECO:0000313" key="3">
    <source>
        <dbReference type="EMBL" id="CNV80035.1"/>
    </source>
</evidence>
<gene>
    <name evidence="3" type="ORF">ERS007661_03100</name>
    <name evidence="2" type="ORF">ERS007688_02221</name>
</gene>
<dbReference type="Proteomes" id="UP000046947">
    <property type="component" value="Unassembled WGS sequence"/>
</dbReference>
<proteinExistence type="predicted"/>
<dbReference type="AlphaFoldDB" id="A0A654TND6"/>
<evidence type="ECO:0000256" key="1">
    <source>
        <dbReference type="SAM" id="MobiDB-lite"/>
    </source>
</evidence>
<accession>A0A654TND6</accession>
<evidence type="ECO:0000313" key="5">
    <source>
        <dbReference type="Proteomes" id="UP000046947"/>
    </source>
</evidence>
<evidence type="ECO:0000313" key="4">
    <source>
        <dbReference type="Proteomes" id="UP000039217"/>
    </source>
</evidence>
<name>A0A654TND6_MYCTX</name>
<sequence>MVVIRPLTMPNSSSSTLASGARQFVVHDALEMMFWLPSYLSSLTPRTMVMSSSVAGAEMITFLAPASRWPLALAALVNRPVDSTTTSTPRSPHGNAAGPSRTASALIFARPTTMVSSPSRPTSQGSRPRIESNLSRCASVLLSVMSLAATTSTSAVPCSCWASKAR</sequence>
<reference evidence="4 5" key="1">
    <citation type="submission" date="2015-03" db="EMBL/GenBank/DDBJ databases">
        <authorList>
            <consortium name="Pathogen Informatics"/>
        </authorList>
    </citation>
    <scope>NUCLEOTIDE SEQUENCE [LARGE SCALE GENOMIC DNA]</scope>
    <source>
        <strain evidence="3 4">D00501624</strain>
        <strain evidence="2 5">H09601792</strain>
    </source>
</reference>
<dbReference type="Proteomes" id="UP000039217">
    <property type="component" value="Unassembled WGS sequence"/>
</dbReference>
<evidence type="ECO:0000313" key="2">
    <source>
        <dbReference type="EMBL" id="CFE53241.1"/>
    </source>
</evidence>
<organism evidence="2 5">
    <name type="scientific">Mycobacterium tuberculosis</name>
    <dbReference type="NCBI Taxonomy" id="1773"/>
    <lineage>
        <taxon>Bacteria</taxon>
        <taxon>Bacillati</taxon>
        <taxon>Actinomycetota</taxon>
        <taxon>Actinomycetes</taxon>
        <taxon>Mycobacteriales</taxon>
        <taxon>Mycobacteriaceae</taxon>
        <taxon>Mycobacterium</taxon>
        <taxon>Mycobacterium tuberculosis complex</taxon>
    </lineage>
</organism>
<dbReference type="EMBL" id="CQQC01001271">
    <property type="protein sequence ID" value="CNV80035.1"/>
    <property type="molecule type" value="Genomic_DNA"/>
</dbReference>
<dbReference type="EMBL" id="CFOH01000351">
    <property type="protein sequence ID" value="CFE53241.1"/>
    <property type="molecule type" value="Genomic_DNA"/>
</dbReference>